<evidence type="ECO:0008006" key="4">
    <source>
        <dbReference type="Google" id="ProtNLM"/>
    </source>
</evidence>
<evidence type="ECO:0000313" key="2">
    <source>
        <dbReference type="EMBL" id="EGC29359.1"/>
    </source>
</evidence>
<organism evidence="2 3">
    <name type="scientific">Dictyostelium purpureum</name>
    <name type="common">Slime mold</name>
    <dbReference type="NCBI Taxonomy" id="5786"/>
    <lineage>
        <taxon>Eukaryota</taxon>
        <taxon>Amoebozoa</taxon>
        <taxon>Evosea</taxon>
        <taxon>Eumycetozoa</taxon>
        <taxon>Dictyostelia</taxon>
        <taxon>Dictyosteliales</taxon>
        <taxon>Dictyosteliaceae</taxon>
        <taxon>Dictyostelium</taxon>
    </lineage>
</organism>
<dbReference type="Gene3D" id="3.80.10.10">
    <property type="entry name" value="Ribonuclease Inhibitor"/>
    <property type="match status" value="1"/>
</dbReference>
<evidence type="ECO:0000256" key="1">
    <source>
        <dbReference type="ARBA" id="ARBA00022737"/>
    </source>
</evidence>
<evidence type="ECO:0000313" key="3">
    <source>
        <dbReference type="Proteomes" id="UP000001064"/>
    </source>
</evidence>
<dbReference type="EMBL" id="GL871443">
    <property type="protein sequence ID" value="EGC29359.1"/>
    <property type="molecule type" value="Genomic_DNA"/>
</dbReference>
<dbReference type="RefSeq" id="XP_003294113.1">
    <property type="nucleotide sequence ID" value="XM_003294065.1"/>
</dbReference>
<dbReference type="VEuPathDB" id="AmoebaDB:DICPUDRAFT_99857"/>
<dbReference type="Pfam" id="PF05725">
    <property type="entry name" value="FNIP"/>
    <property type="match status" value="6"/>
</dbReference>
<name>F1A369_DICPU</name>
<accession>F1A369</accession>
<dbReference type="InterPro" id="IPR051251">
    <property type="entry name" value="STK_FNIP-Repeat"/>
</dbReference>
<dbReference type="GeneID" id="10505431"/>
<proteinExistence type="predicted"/>
<dbReference type="KEGG" id="dpp:DICPUDRAFT_99857"/>
<dbReference type="eggNOG" id="ENOG502RFIU">
    <property type="taxonomic scope" value="Eukaryota"/>
</dbReference>
<dbReference type="InterPro" id="IPR008615">
    <property type="entry name" value="FNIP"/>
</dbReference>
<dbReference type="FunCoup" id="F1A369">
    <property type="interactions" value="937"/>
</dbReference>
<gene>
    <name evidence="2" type="ORF">DICPUDRAFT_99857</name>
</gene>
<dbReference type="Proteomes" id="UP000001064">
    <property type="component" value="Unassembled WGS sequence"/>
</dbReference>
<dbReference type="PANTHER" id="PTHR32134:SF193">
    <property type="entry name" value="FNIP REPEAT-CONTAINING PROTEIN"/>
    <property type="match status" value="1"/>
</dbReference>
<reference evidence="3" key="1">
    <citation type="journal article" date="2011" name="Genome Biol.">
        <title>Comparative genomics of the social amoebae Dictyostelium discoideum and Dictyostelium purpureum.</title>
        <authorList>
            <consortium name="US DOE Joint Genome Institute (JGI-PGF)"/>
            <person name="Sucgang R."/>
            <person name="Kuo A."/>
            <person name="Tian X."/>
            <person name="Salerno W."/>
            <person name="Parikh A."/>
            <person name="Feasley C.L."/>
            <person name="Dalin E."/>
            <person name="Tu H."/>
            <person name="Huang E."/>
            <person name="Barry K."/>
            <person name="Lindquist E."/>
            <person name="Shapiro H."/>
            <person name="Bruce D."/>
            <person name="Schmutz J."/>
            <person name="Salamov A."/>
            <person name="Fey P."/>
            <person name="Gaudet P."/>
            <person name="Anjard C."/>
            <person name="Babu M.M."/>
            <person name="Basu S."/>
            <person name="Bushmanova Y."/>
            <person name="van der Wel H."/>
            <person name="Katoh-Kurasawa M."/>
            <person name="Dinh C."/>
            <person name="Coutinho P.M."/>
            <person name="Saito T."/>
            <person name="Elias M."/>
            <person name="Schaap P."/>
            <person name="Kay R.R."/>
            <person name="Henrissat B."/>
            <person name="Eichinger L."/>
            <person name="Rivero F."/>
            <person name="Putnam N.H."/>
            <person name="West C.M."/>
            <person name="Loomis W.F."/>
            <person name="Chisholm R.L."/>
            <person name="Shaulsky G."/>
            <person name="Strassmann J.E."/>
            <person name="Queller D.C."/>
            <person name="Kuspa A."/>
            <person name="Grigoriev I.V."/>
        </authorList>
    </citation>
    <scope>NUCLEOTIDE SEQUENCE [LARGE SCALE GENOMIC DNA]</scope>
    <source>
        <strain evidence="3">QSDP1</strain>
    </source>
</reference>
<dbReference type="OrthoDB" id="10518290at2759"/>
<dbReference type="AlphaFoldDB" id="F1A369"/>
<dbReference type="InParanoid" id="F1A369"/>
<keyword evidence="1" id="KW-0677">Repeat</keyword>
<dbReference type="PANTHER" id="PTHR32134">
    <property type="entry name" value="FNIP REPEAT-CONTAINING PROTEIN"/>
    <property type="match status" value="1"/>
</dbReference>
<dbReference type="SUPFAM" id="SSF52058">
    <property type="entry name" value="L domain-like"/>
    <property type="match status" value="1"/>
</dbReference>
<dbReference type="OMA" id="NSVIHEG"/>
<dbReference type="InterPro" id="IPR032675">
    <property type="entry name" value="LRR_dom_sf"/>
</dbReference>
<keyword evidence="3" id="KW-1185">Reference proteome</keyword>
<protein>
    <recommendedName>
        <fullName evidence="4">FNIP repeat-containing protein</fullName>
    </recommendedName>
</protein>
<sequence>MLTIRLNYFGKSTIFYHLNIFNSNKFQREFKYYEIDHYFWKSYLQNICIVDDEIYSTRKRAPLIIPVNVVSLAFKNFNQELWPGFIPFENRVSPIESLDLGKKYSHPLKKGDIPPTIKKVILSDVYNHPLKQGDIPNSTEAIVFGNRWDQVITHDSLPSSIKSIRFGNDYNNRGLPFKASCLPKGLESIRFGISFNQILDANSFIKYTPNLKTLQVHSKYTHQLTFKNIPPSVTELFLGINTSHTSQKLIYEYRLPDGIRRLTLGDYVTAPIEPGYLPNGITDLSLGSNNKVVHGSIPNTVTKLDLGLYYNRELPSDSLPESLTHLVFAFDYDTKLAQNQFINTRNLTTIEFGAFFSRPIAAGTFPKNLTTLKFGRNMNPDHLELCAIPDSVTSLQIVPNFRYSNIPKNLRKLKLINFDKDIPPSYFNSEKAPESLRNLEILSLGDNFNTEIKPSTFPNSLTKLDLGYKYNHPLRQEILPPNLSSLSLGQCFTREIKEDDLPQSLLTLKVMSATPKLTRKSIPPNLNSLFCLNTNKEFLKSIDLHFFFSFLKIIENNYS</sequence>